<dbReference type="Proteomes" id="UP001320702">
    <property type="component" value="Unassembled WGS sequence"/>
</dbReference>
<evidence type="ECO:0000256" key="1">
    <source>
        <dbReference type="SAM" id="MobiDB-lite"/>
    </source>
</evidence>
<dbReference type="RefSeq" id="WP_260275569.1">
    <property type="nucleotide sequence ID" value="NZ_JANAVZ010000001.1"/>
</dbReference>
<reference evidence="2 3" key="1">
    <citation type="submission" date="2022-04" db="EMBL/GenBank/DDBJ databases">
        <title>Paracoccus sp. YLB-12 draft genome sequence.</title>
        <authorList>
            <person name="Yu L."/>
        </authorList>
    </citation>
    <scope>NUCLEOTIDE SEQUENCE [LARGE SCALE GENOMIC DNA]</scope>
    <source>
        <strain evidence="2 3">YLB-12</strain>
    </source>
</reference>
<name>A0ABT2K574_9RHOB</name>
<feature type="region of interest" description="Disordered" evidence="1">
    <location>
        <begin position="149"/>
        <end position="181"/>
    </location>
</feature>
<dbReference type="EMBL" id="JANAVZ010000001">
    <property type="protein sequence ID" value="MCT4331695.1"/>
    <property type="molecule type" value="Genomic_DNA"/>
</dbReference>
<organism evidence="2 3">
    <name type="scientific">Paracoccus maritimus</name>
    <dbReference type="NCBI Taxonomy" id="2933292"/>
    <lineage>
        <taxon>Bacteria</taxon>
        <taxon>Pseudomonadati</taxon>
        <taxon>Pseudomonadota</taxon>
        <taxon>Alphaproteobacteria</taxon>
        <taxon>Rhodobacterales</taxon>
        <taxon>Paracoccaceae</taxon>
        <taxon>Paracoccus</taxon>
    </lineage>
</organism>
<dbReference type="Pfam" id="PF02620">
    <property type="entry name" value="YceD"/>
    <property type="match status" value="1"/>
</dbReference>
<protein>
    <submittedName>
        <fullName evidence="2">DUF177 domain-containing protein</fullName>
    </submittedName>
</protein>
<keyword evidence="3" id="KW-1185">Reference proteome</keyword>
<accession>A0ABT2K574</accession>
<proteinExistence type="predicted"/>
<gene>
    <name evidence="2" type="ORF">MU516_02295</name>
</gene>
<comment type="caution">
    <text evidence="2">The sequence shown here is derived from an EMBL/GenBank/DDBJ whole genome shotgun (WGS) entry which is preliminary data.</text>
</comment>
<evidence type="ECO:0000313" key="3">
    <source>
        <dbReference type="Proteomes" id="UP001320702"/>
    </source>
</evidence>
<sequence length="181" mass="19748">MSAPSPQPEQPQATRLRVAHLNPNAATPFALQPDAETRQAIAQELGIDALPRLAFKGEVRAARGDAWTLSGRLTARVVQPCVVTLKPVRSDLTDEVHRLYSPHLREPEGDEVEMPDETLEPLGQFIDLSAVMIEELALALPEYPRAEGADQAGDVIEDDTPDTRRPFAGLDRLIGGDTPED</sequence>
<dbReference type="InterPro" id="IPR003772">
    <property type="entry name" value="YceD"/>
</dbReference>
<evidence type="ECO:0000313" key="2">
    <source>
        <dbReference type="EMBL" id="MCT4331695.1"/>
    </source>
</evidence>